<feature type="region of interest" description="Disordered" evidence="1">
    <location>
        <begin position="1"/>
        <end position="120"/>
    </location>
</feature>
<dbReference type="EMBL" id="ML987204">
    <property type="protein sequence ID" value="KAF2243891.1"/>
    <property type="molecule type" value="Genomic_DNA"/>
</dbReference>
<evidence type="ECO:0000313" key="3">
    <source>
        <dbReference type="Proteomes" id="UP000800094"/>
    </source>
</evidence>
<organism evidence="2 3">
    <name type="scientific">Trematosphaeria pertusa</name>
    <dbReference type="NCBI Taxonomy" id="390896"/>
    <lineage>
        <taxon>Eukaryota</taxon>
        <taxon>Fungi</taxon>
        <taxon>Dikarya</taxon>
        <taxon>Ascomycota</taxon>
        <taxon>Pezizomycotina</taxon>
        <taxon>Dothideomycetes</taxon>
        <taxon>Pleosporomycetidae</taxon>
        <taxon>Pleosporales</taxon>
        <taxon>Massarineae</taxon>
        <taxon>Trematosphaeriaceae</taxon>
        <taxon>Trematosphaeria</taxon>
    </lineage>
</organism>
<evidence type="ECO:0000256" key="1">
    <source>
        <dbReference type="SAM" id="MobiDB-lite"/>
    </source>
</evidence>
<feature type="compositionally biased region" description="Low complexity" evidence="1">
    <location>
        <begin position="10"/>
        <end position="19"/>
    </location>
</feature>
<feature type="region of interest" description="Disordered" evidence="1">
    <location>
        <begin position="136"/>
        <end position="478"/>
    </location>
</feature>
<keyword evidence="3" id="KW-1185">Reference proteome</keyword>
<feature type="compositionally biased region" description="Acidic residues" evidence="1">
    <location>
        <begin position="47"/>
        <end position="57"/>
    </location>
</feature>
<dbReference type="RefSeq" id="XP_033678895.1">
    <property type="nucleotide sequence ID" value="XM_033822856.1"/>
</dbReference>
<feature type="compositionally biased region" description="Basic residues" evidence="1">
    <location>
        <begin position="111"/>
        <end position="120"/>
    </location>
</feature>
<feature type="non-terminal residue" evidence="2">
    <location>
        <position position="1"/>
    </location>
</feature>
<accession>A0A6A6I0P7</accession>
<gene>
    <name evidence="2" type="ORF">BU26DRAFT_405693</name>
</gene>
<feature type="compositionally biased region" description="Basic and acidic residues" evidence="1">
    <location>
        <begin position="338"/>
        <end position="349"/>
    </location>
</feature>
<feature type="compositionally biased region" description="Basic and acidic residues" evidence="1">
    <location>
        <begin position="419"/>
        <end position="478"/>
    </location>
</feature>
<name>A0A6A6I0P7_9PLEO</name>
<dbReference type="AlphaFoldDB" id="A0A6A6I0P7"/>
<evidence type="ECO:0000313" key="2">
    <source>
        <dbReference type="EMBL" id="KAF2243891.1"/>
    </source>
</evidence>
<feature type="compositionally biased region" description="Basic and acidic residues" evidence="1">
    <location>
        <begin position="233"/>
        <end position="288"/>
    </location>
</feature>
<protein>
    <submittedName>
        <fullName evidence="2">Uncharacterized protein</fullName>
    </submittedName>
</protein>
<feature type="compositionally biased region" description="Polar residues" evidence="1">
    <location>
        <begin position="407"/>
        <end position="418"/>
    </location>
</feature>
<feature type="compositionally biased region" description="Basic and acidic residues" evidence="1">
    <location>
        <begin position="58"/>
        <end position="74"/>
    </location>
</feature>
<dbReference type="Proteomes" id="UP000800094">
    <property type="component" value="Unassembled WGS sequence"/>
</dbReference>
<feature type="non-terminal residue" evidence="2">
    <location>
        <position position="478"/>
    </location>
</feature>
<feature type="compositionally biased region" description="Low complexity" evidence="1">
    <location>
        <begin position="359"/>
        <end position="368"/>
    </location>
</feature>
<proteinExistence type="predicted"/>
<dbReference type="GeneID" id="54576186"/>
<dbReference type="OrthoDB" id="3797649at2759"/>
<sequence>QASYFDLPPASSSKAGAASELTHVPDTEAVEKMGLLSPQVTRILEDKELEEQSSTEEEGSHSEEEDAASRDKGCDVCQPIRQQPDAPLEQPSNKHVRLAPPPSPSLGAGTSRHRHPHMARFHSLRSVLFSSKIEEDMKAHREAEDKWKAEHDGRRGLQRPKTPESPAKSPNREGFAHRMGARLKRMTSKEAPTLQQVKENPEGDGNESTASSEGEEDQRPTSRGSRAEDEEEINHSDIEDLMRWVSRRDPPSDGEARKSPATRSRVEEELKEDSGHESLGHSDVDDLVRWVSRRSAPGDKKAEEVAPSGCSDVSTESDSETEDPSQRRESIQDQDVDDIVRWISRREGPEAGPVRAKRASGASLSSSSDDSDTAEMVRWAKREDDTSGDESDIPAERAMPTIEEHPPTNNRTDNNGSSLKKEVPQAKERGKLERGLTHEDVDDLVRWVSRKNADAEQVQERDDKILEWRKEEDEKKAQ</sequence>
<reference evidence="2" key="1">
    <citation type="journal article" date="2020" name="Stud. Mycol.">
        <title>101 Dothideomycetes genomes: a test case for predicting lifestyles and emergence of pathogens.</title>
        <authorList>
            <person name="Haridas S."/>
            <person name="Albert R."/>
            <person name="Binder M."/>
            <person name="Bloem J."/>
            <person name="Labutti K."/>
            <person name="Salamov A."/>
            <person name="Andreopoulos B."/>
            <person name="Baker S."/>
            <person name="Barry K."/>
            <person name="Bills G."/>
            <person name="Bluhm B."/>
            <person name="Cannon C."/>
            <person name="Castanera R."/>
            <person name="Culley D."/>
            <person name="Daum C."/>
            <person name="Ezra D."/>
            <person name="Gonzalez J."/>
            <person name="Henrissat B."/>
            <person name="Kuo A."/>
            <person name="Liang C."/>
            <person name="Lipzen A."/>
            <person name="Lutzoni F."/>
            <person name="Magnuson J."/>
            <person name="Mondo S."/>
            <person name="Nolan M."/>
            <person name="Ohm R."/>
            <person name="Pangilinan J."/>
            <person name="Park H.-J."/>
            <person name="Ramirez L."/>
            <person name="Alfaro M."/>
            <person name="Sun H."/>
            <person name="Tritt A."/>
            <person name="Yoshinaga Y."/>
            <person name="Zwiers L.-H."/>
            <person name="Turgeon B."/>
            <person name="Goodwin S."/>
            <person name="Spatafora J."/>
            <person name="Crous P."/>
            <person name="Grigoriev I."/>
        </authorList>
    </citation>
    <scope>NUCLEOTIDE SEQUENCE</scope>
    <source>
        <strain evidence="2">CBS 122368</strain>
    </source>
</reference>
<feature type="compositionally biased region" description="Basic and acidic residues" evidence="1">
    <location>
        <begin position="136"/>
        <end position="155"/>
    </location>
</feature>